<evidence type="ECO:0000313" key="2">
    <source>
        <dbReference type="EMBL" id="KAJ8919828.1"/>
    </source>
</evidence>
<name>A0AAV8VZP9_9CUCU</name>
<reference evidence="2 3" key="1">
    <citation type="journal article" date="2023" name="Insect Mol. Biol.">
        <title>Genome sequencing provides insights into the evolution of gene families encoding plant cell wall-degrading enzymes in longhorned beetles.</title>
        <authorList>
            <person name="Shin N.R."/>
            <person name="Okamura Y."/>
            <person name="Kirsch R."/>
            <person name="Pauchet Y."/>
        </authorList>
    </citation>
    <scope>NUCLEOTIDE SEQUENCE [LARGE SCALE GENOMIC DNA]</scope>
    <source>
        <strain evidence="2">EAD_L_NR</strain>
    </source>
</reference>
<dbReference type="Proteomes" id="UP001159042">
    <property type="component" value="Unassembled WGS sequence"/>
</dbReference>
<feature type="signal peptide" evidence="1">
    <location>
        <begin position="1"/>
        <end position="24"/>
    </location>
</feature>
<evidence type="ECO:0000256" key="1">
    <source>
        <dbReference type="SAM" id="SignalP"/>
    </source>
</evidence>
<proteinExistence type="predicted"/>
<dbReference type="AlphaFoldDB" id="A0AAV8VZP9"/>
<feature type="chain" id="PRO_5043474082" evidence="1">
    <location>
        <begin position="25"/>
        <end position="67"/>
    </location>
</feature>
<keyword evidence="1" id="KW-0732">Signal</keyword>
<gene>
    <name evidence="2" type="ORF">NQ315_006357</name>
</gene>
<evidence type="ECO:0000313" key="3">
    <source>
        <dbReference type="Proteomes" id="UP001159042"/>
    </source>
</evidence>
<protein>
    <submittedName>
        <fullName evidence="2">Uncharacterized protein</fullName>
    </submittedName>
</protein>
<comment type="caution">
    <text evidence="2">The sequence shown here is derived from an EMBL/GenBank/DDBJ whole genome shotgun (WGS) entry which is preliminary data.</text>
</comment>
<accession>A0AAV8VZP9</accession>
<dbReference type="EMBL" id="JANEYG010000016">
    <property type="protein sequence ID" value="KAJ8919828.1"/>
    <property type="molecule type" value="Genomic_DNA"/>
</dbReference>
<organism evidence="2 3">
    <name type="scientific">Exocentrus adspersus</name>
    <dbReference type="NCBI Taxonomy" id="1586481"/>
    <lineage>
        <taxon>Eukaryota</taxon>
        <taxon>Metazoa</taxon>
        <taxon>Ecdysozoa</taxon>
        <taxon>Arthropoda</taxon>
        <taxon>Hexapoda</taxon>
        <taxon>Insecta</taxon>
        <taxon>Pterygota</taxon>
        <taxon>Neoptera</taxon>
        <taxon>Endopterygota</taxon>
        <taxon>Coleoptera</taxon>
        <taxon>Polyphaga</taxon>
        <taxon>Cucujiformia</taxon>
        <taxon>Chrysomeloidea</taxon>
        <taxon>Cerambycidae</taxon>
        <taxon>Lamiinae</taxon>
        <taxon>Acanthocinini</taxon>
        <taxon>Exocentrus</taxon>
    </lineage>
</organism>
<keyword evidence="3" id="KW-1185">Reference proteome</keyword>
<sequence>MRWLPVNACLLLLALAGAFQLCATAPVGNLEAALEVMAQIPQWHCMRYRKFELVRRCRSYKNSLRRT</sequence>